<feature type="domain" description="Transposase IS4-like" evidence="1">
    <location>
        <begin position="100"/>
        <end position="252"/>
    </location>
</feature>
<protein>
    <submittedName>
        <fullName evidence="3">IS5 family transposase</fullName>
    </submittedName>
</protein>
<feature type="domain" description="Insertion element IS402-like" evidence="2">
    <location>
        <begin position="7"/>
        <end position="82"/>
    </location>
</feature>
<evidence type="ECO:0000313" key="3">
    <source>
        <dbReference type="EMBL" id="MFI2319454.1"/>
    </source>
</evidence>
<dbReference type="NCBIfam" id="NF033580">
    <property type="entry name" value="transpos_IS5_3"/>
    <property type="match status" value="1"/>
</dbReference>
<dbReference type="Proteomes" id="UP001611450">
    <property type="component" value="Unassembled WGS sequence"/>
</dbReference>
<name>A0ABW7W8Z9_9NOCA</name>
<gene>
    <name evidence="3" type="ORF">ACH47G_03125</name>
</gene>
<organism evidence="3 4">
    <name type="scientific">Nocardia beijingensis</name>
    <dbReference type="NCBI Taxonomy" id="95162"/>
    <lineage>
        <taxon>Bacteria</taxon>
        <taxon>Bacillati</taxon>
        <taxon>Actinomycetota</taxon>
        <taxon>Actinomycetes</taxon>
        <taxon>Mycobacteriales</taxon>
        <taxon>Nocardiaceae</taxon>
        <taxon>Nocardia</taxon>
    </lineage>
</organism>
<evidence type="ECO:0000259" key="2">
    <source>
        <dbReference type="Pfam" id="PF13340"/>
    </source>
</evidence>
<proteinExistence type="predicted"/>
<dbReference type="PANTHER" id="PTHR30007:SF0">
    <property type="entry name" value="TRANSPOSASE"/>
    <property type="match status" value="1"/>
</dbReference>
<evidence type="ECO:0000313" key="4">
    <source>
        <dbReference type="Proteomes" id="UP001611450"/>
    </source>
</evidence>
<reference evidence="3 4" key="1">
    <citation type="submission" date="2024-10" db="EMBL/GenBank/DDBJ databases">
        <title>The Natural Products Discovery Center: Release of the First 8490 Sequenced Strains for Exploring Actinobacteria Biosynthetic Diversity.</title>
        <authorList>
            <person name="Kalkreuter E."/>
            <person name="Kautsar S.A."/>
            <person name="Yang D."/>
            <person name="Bader C.D."/>
            <person name="Teijaro C.N."/>
            <person name="Fluegel L."/>
            <person name="Davis C.M."/>
            <person name="Simpson J.R."/>
            <person name="Lauterbach L."/>
            <person name="Steele A.D."/>
            <person name="Gui C."/>
            <person name="Meng S."/>
            <person name="Li G."/>
            <person name="Viehrig K."/>
            <person name="Ye F."/>
            <person name="Su P."/>
            <person name="Kiefer A.F."/>
            <person name="Nichols A."/>
            <person name="Cepeda A.J."/>
            <person name="Yan W."/>
            <person name="Fan B."/>
            <person name="Jiang Y."/>
            <person name="Adhikari A."/>
            <person name="Zheng C.-J."/>
            <person name="Schuster L."/>
            <person name="Cowan T.M."/>
            <person name="Smanski M.J."/>
            <person name="Chevrette M.G."/>
            <person name="De Carvalho L.P.S."/>
            <person name="Shen B."/>
        </authorList>
    </citation>
    <scope>NUCLEOTIDE SEQUENCE [LARGE SCALE GENOMIC DNA]</scope>
    <source>
        <strain evidence="3 4">NPDC019626</strain>
    </source>
</reference>
<keyword evidence="4" id="KW-1185">Reference proteome</keyword>
<comment type="caution">
    <text evidence="3">The sequence shown here is derived from an EMBL/GenBank/DDBJ whole genome shotgun (WGS) entry which is preliminary data.</text>
</comment>
<dbReference type="Pfam" id="PF13340">
    <property type="entry name" value="DUF4096"/>
    <property type="match status" value="1"/>
</dbReference>
<dbReference type="RefSeq" id="WP_396946308.1">
    <property type="nucleotide sequence ID" value="NZ_JBIRXV010000001.1"/>
</dbReference>
<dbReference type="EMBL" id="JBIRXV010000001">
    <property type="protein sequence ID" value="MFI2319454.1"/>
    <property type="molecule type" value="Genomic_DNA"/>
</dbReference>
<dbReference type="InterPro" id="IPR002559">
    <property type="entry name" value="Transposase_11"/>
</dbReference>
<sequence length="264" mass="29375">MYPSSCSDEQWALLEPLLPAPGNTAGKGGRGEKHPRRLVLDAIFYLVRGGIAWRALPTDFPPPTTVYDIFCGWTKAGVWHHITDVLRDRIRMRAGRNPTPTAAIIDSQSVRGADTVPAGSRGWDNGKKVGGRKRHIATDTMGLLLAVVVTAASTQDRDGAVPLLARLCERLSTITLTWADAGYTGRLVRWAHQVLNLAVTIVKRADSGFVVLPRRWVVERTLAWISKHRRCVRDYETRPDHHEAMVYIATIMTMSPRLAHSTNR</sequence>
<dbReference type="Pfam" id="PF01609">
    <property type="entry name" value="DDE_Tnp_1"/>
    <property type="match status" value="1"/>
</dbReference>
<dbReference type="InterPro" id="IPR025161">
    <property type="entry name" value="IS402-like_dom"/>
</dbReference>
<dbReference type="PANTHER" id="PTHR30007">
    <property type="entry name" value="PHP DOMAIN PROTEIN"/>
    <property type="match status" value="1"/>
</dbReference>
<accession>A0ABW7W8Z9</accession>
<evidence type="ECO:0000259" key="1">
    <source>
        <dbReference type="Pfam" id="PF01609"/>
    </source>
</evidence>